<accession>A0AAP9WIH9</accession>
<name>A0AAP9WIH9_LEPIR</name>
<proteinExistence type="predicted"/>
<organism evidence="1 2">
    <name type="scientific">Leptospira interrogans serovar Canicola</name>
    <dbReference type="NCBI Taxonomy" id="211880"/>
    <lineage>
        <taxon>Bacteria</taxon>
        <taxon>Pseudomonadati</taxon>
        <taxon>Spirochaetota</taxon>
        <taxon>Spirochaetia</taxon>
        <taxon>Leptospirales</taxon>
        <taxon>Leptospiraceae</taxon>
        <taxon>Leptospira</taxon>
    </lineage>
</organism>
<protein>
    <submittedName>
        <fullName evidence="1">Uncharacterized protein</fullName>
    </submittedName>
</protein>
<evidence type="ECO:0000313" key="2">
    <source>
        <dbReference type="Proteomes" id="UP000663124"/>
    </source>
</evidence>
<dbReference type="AlphaFoldDB" id="A0AAP9WIH9"/>
<geneLocation type="plasmid" evidence="1 2">
    <name>p4</name>
</geneLocation>
<sequence>MIDFKVSEFIFRLPIVLSPLFYNKHRSFKTFWTINYLNKYFGKKSRQLLHLNKLNRFWFHINKRNNQRQNYFENKYFLIQWMITKFYELISVHISLNNLLVELT</sequence>
<gene>
    <name evidence="1" type="ORF">Lepto782_23115</name>
</gene>
<keyword evidence="1" id="KW-0614">Plasmid</keyword>
<dbReference type="Proteomes" id="UP000663124">
    <property type="component" value="Plasmid p4"/>
</dbReference>
<evidence type="ECO:0000313" key="1">
    <source>
        <dbReference type="EMBL" id="QOI45074.1"/>
    </source>
</evidence>
<dbReference type="EMBL" id="CP043888">
    <property type="protein sequence ID" value="QOI45074.1"/>
    <property type="molecule type" value="Genomic_DNA"/>
</dbReference>
<reference evidence="1" key="1">
    <citation type="submission" date="2019-09" db="EMBL/GenBank/DDBJ databases">
        <title>Comparative Genomics of Leptospira interrogans Reveals Genome Plasticity - A Common Adaptive Strategy for Survival in Various Hosts.</title>
        <authorList>
            <person name="Ramli S.R."/>
            <person name="Bunk B."/>
            <person name="Goris M."/>
            <person name="Bhuju S."/>
            <person name="Jarek M."/>
            <person name="Sproer C."/>
            <person name="Mustakim S."/>
            <person name="Strommenger B."/>
            <person name="Pessler F."/>
        </authorList>
    </citation>
    <scope>NUCLEOTIDE SEQUENCE</scope>
    <source>
        <strain evidence="1">782</strain>
        <plasmid evidence="1">p4</plasmid>
    </source>
</reference>